<proteinExistence type="predicted"/>
<keyword evidence="2" id="KW-1185">Reference proteome</keyword>
<comment type="caution">
    <text evidence="1">The sequence shown here is derived from an EMBL/GenBank/DDBJ whole genome shotgun (WGS) entry which is preliminary data.</text>
</comment>
<accession>A0ACB8VKK5</accession>
<sequence length="3811" mass="429302">MCACTGGRDKRGGPILTFPARSNHDRIKQEDLRRLVTYLSTVPSEDVCKRGFTVIIIDMRGSKWELIKPLLKTLQEFFPAEICVALIIKPDNFWQKQKTNFGSAKFSFETSMVSVEGLAKLVDPSQLTDDFEGSLDYNHEEWMELRVSLEEFMSNAVHLLSRLEDLQELLSKKEFPADVEGSRRLIEEHTQLKKKVLKAPVEELDREGQRLLQCIRSSDGFSGRNCISGSADFQSLVPKVASLLDKLHSTRQHLHQMWHVRKLKLDQCFQLRLFEQDAEKMFDWISHNKELFLQSHTEIGRAYQHAVELQTQHNHFAMNSMNAYVNINRIMSVASRLVEANHYASAQIKQISGQLDQDWKSFAAALDERSTILAMSSVFHQKAEQFLSEVEAWCKICSEGGLPSEMQELEIAIHRHQSLYEQVTQAYTEVSQDGKALLDVLQRPLSPGNSDSLTATANYSKAVHCILDVVHEVLHHQRRLENIWQHRKVRLHQRLQLCVFQQDVQQVMDWIENHGEAFLSKHTGVGKSLHRARALQKRHDDFEDVAQNTYTNADKLLEAAEQLAQTGECDPEEIYKAARHLEVRIQDFVRRVEHRKLLLDMSVSFHTHTKELWSWMEELQKQLLDDVCCDSVDSVQTLIQQFQQQQTATLEATLNVIKEGEELIQQLRFIEELRDAAMSTNKTPHCSSIAHIQGVLQQLDEAQGQMEELFHERKIKLDIFLQLRIFEQYTIEVREQRECHSGVGRLERGSVSSAERRRPVGQRQRGGGGSSSGSAEDIGLAEQRLKRHAERKAAMNNMTYEVMQQGQDLHQYIMEVQASGIELTGEKDMDLASQVQELLEFLHEKQQEVELNAQHTHTRLEQTLQLRHLQAEVKQVLGWIRNGESMLNASMVNASSLSEAEQLQREHEQFQMAIESLFHANSLQKTHQSALQVQQKAEMVLQAGHYDPEAIRSCAEKVAVHWQQLMLKMEDRLKLVNASVAFYKTSEQVCSVLESLEQEEYRRDEDWCGSHDKLGMTADCDHLLPLISKHLEQKEAFLKACTLARRNAEVFLKYIHRNNVSIPGAAGHARGPEQQVKAILNELLQRENRVLHFWTLKKRRLDQCQQYLVFERSAKQALDWIQETGEVYLATHTSPGDSSEETQQLLNDYLVTSDIVPRYTQTKEKVKLLIQLADNLVEKGHAHVSELKRWVSTVDRRYRDFSVQMHGQIPGEPREEPGSQLRGENTHTYLLFMYLRALSLLILKPGLGLWFGQDNKDLELDTIPASLTDDPEVKLRDPNHEVNEEKRKSARKKEFIMAELLQTEKTYVRDLHECLETYLWEMTSGVEEIPPGIANKEHIIFGNMQEICDFHNNIFLKELVNYEQLPEDVGHCFVTWADKFHIYVDYCKNKPDSSQLILEHAGTFFDDIQQRRGLANSISSYLIKPVQRITKYQLLLKELLSCCEEGKGEIKDGLEVMLSVPKRANDAMHLAMLEGFEENLEVQGELILQDSFQVWDPRSLIRKGRDRHLFLFEFSLVFSKEIKDSAGRTKYQYKNRLLTSELGVTEHIEGDPCKFALWAGRTPSSDNKTVLKASNMEVKQEWIKNIREVIQERMTHLKGALKEPLHLPKTPALTKPRNNTKRGREVRMETVRETAAANQTPSPSPPGRPRTPWTATSESAAVQSVVFMLFKALFQRLTAWQTSRLDHSSVVILKYVFKRRDVSLGVGGEEEDDGPSNLSGGCELTVVLQDFTAGCSTEMSVSTGQTVELLERPSERPGWCLVRTTDRSPPQEGLVPSSALCVSHSRSSVEMDCFFGSGKENYPVSSSDGKTESVANLQPQPSLSSLQSSSPGPKRSGNTLRKWLTSPVRRLSHGSSIKKLPNKQKKTGPGTGREESRKSIDLGQPDLSLQDDIIDERVLGKDGNLLAKTPSGMQSGGEEEQDEEAHTPLPPPMEIIKDPSAQDDKSSSLLTSLQSSSEVPSAAELVSAIEKLVKTKMTLEPGAYPGFTSLSPPEQTTPVQPRNPELEQRAKAMRGRMFVLNELIQTEKDYVKDLGIVVEGFMKRIEEKGVPDDMKGKDKIVFGNIHQIYDWHRDFFVVELEKCLDDHEHLPELFIKHERRLHMYVVYCQNKPKSEFIVAEYDTYFDGIQQDIQSRLSISDFLIKPIQRITKYQLLLKDFLKFSSKAGMDCEQIEKAVDLMSQVPKLCNDMMNLGRLQGYEGKLTSQGKLLQQETFFVTEQDAGVLSRSKERRVFLFEQIVIFSELLRKGSSTPGYQFKKSIKVSYLGLEESVDNDPCKFVLSCRGSSERFTLQAANVDIKQVWVRHIQEVLDAQSNFLSALQSPIEYQKEKGGGGGCSSLTRNRSSSGTRPTASSHSRPSSAVGLGEKEAERGRSQMKVSTSNGGSSCFVSRDSEGGCNGVSSTMLVTQDYSALKENEICVSQGETVQILATNQQNMYLVYRPANSQSPAAEGWVPGLVLGPPTKSIKDSSSASSFSAAVADANNIKKSLSWNTLRARKRAEAKDASLIGIRGQENGLLRKPKETTPPPTLASPATRAKGKLLNPNFIQEVAPEFLVPLSDVACAFGETVVLCCKVCGRPKPSVTLKGPDQNLVTSNSRFTIDIRDTGDILLKICNLMPQDTGIYTCVAVNDHGSASSSASIKVQGIPAAPGRPVAQEASSTAVMIHWPPPASSAHCAVSSYTVEYRQEDSLLWQQVASTREECVQIDSLIPGGHYQFRVRASNRWGVGPPSEPSNMVTLPSSNSGYDGTGIQWKENFESTFSEICEIGRGRFSVVRKCLNKSTKKEVVQVAVKFVSKKMQKKEQVAHEADVLLHVQNHQLVALLDTYESPTSLMLILELYQTIQYAGGWTFARLPRRLAHDELMEEKVAFFIRETLEALQHLHTCRVAHLDLKPENIMVDLHTPTPSIKLIDLGDAVQLSAHRHGVSPFLDESPEETCVNICRLDFCFPDEYFQDVSQAARDFVSSVLQQDPRKRPSATSCLQHPWVGRGGVHGGEYSKTPLDTTRLATFIDRRRQLHDVRPITNIKGLGQMILESSARHVDAPEDEATREHRGRSSSPKTQNFRPTLPLPTQSQSHNASVMACFFLLLSHSLPPLYEDYKQVQLSATSSALVNEIFADNPCTSNLISGIDFWPTSSSSDLLQIQQSSSPPSSSSLPSVWRGFGRKVRLLLPYVWPKGSTALQGLVLLCMGLLAAERLVNVLVPVYSKNIVNELSAGGDWTSLIVTVCIYTLLKFLQGGGAGTSGFISNLRQFMWIKVQQFTSRGVQVCLFSHLHGLSLRWHLERRTGDVLRSVDRGTSSINNLLSYILFSIIPTICDIIIAIIYFVSYFNVWFGLIIFTCMVLYLTFTILITEWRTKYRREMNNQDNNAKSRAVDSLLNFETVKYYGAEDYEVRCFEEAILKYQRCEWKSSASLALLNQTQNVIIGSGLLAGSLLCAYLVSEGQFKVGDYVLFGTYIIQLYTPLNWFGTYYRLIQSAFVDMENMLALLSEQKEIQDAEDAQDLQLTAGQVEFDRVCFSYVSGTEILRDVTFTVEAGQTVALVGPSGSGKSSILRLLFRFYEPQSGSIRIDGQDISKDSKTPSIYSCSSGALSLSPCKVRQSSLRSYIGVVPQDTVLFNDTIGNNIRYSRVTASDQAVERAAAAADIHARILELPQGYDTEVGERGLKLSGGEKQRVAIARTILKEPQIILLDEVKKQGRSPVELQHFSHLFTGHPDREEHPGFTGQGLHQQDDYSGGRTQVTLPPAAELLSTVVGANQILVVHNGQIAERGRHEELLVQGGLYAAMWMKQQKIHDTQTEAEINNQTQDT</sequence>
<dbReference type="EMBL" id="CM041550">
    <property type="protein sequence ID" value="KAI3356020.1"/>
    <property type="molecule type" value="Genomic_DNA"/>
</dbReference>
<protein>
    <submittedName>
        <fullName evidence="1">Uncharacterized protein</fullName>
    </submittedName>
</protein>
<gene>
    <name evidence="1" type="ORF">L3Q82_017289</name>
</gene>
<evidence type="ECO:0000313" key="1">
    <source>
        <dbReference type="EMBL" id="KAI3356020.1"/>
    </source>
</evidence>
<organism evidence="1 2">
    <name type="scientific">Scortum barcoo</name>
    <name type="common">barcoo grunter</name>
    <dbReference type="NCBI Taxonomy" id="214431"/>
    <lineage>
        <taxon>Eukaryota</taxon>
        <taxon>Metazoa</taxon>
        <taxon>Chordata</taxon>
        <taxon>Craniata</taxon>
        <taxon>Vertebrata</taxon>
        <taxon>Euteleostomi</taxon>
        <taxon>Actinopterygii</taxon>
        <taxon>Neopterygii</taxon>
        <taxon>Teleostei</taxon>
        <taxon>Neoteleostei</taxon>
        <taxon>Acanthomorphata</taxon>
        <taxon>Eupercaria</taxon>
        <taxon>Centrarchiformes</taxon>
        <taxon>Terapontoidei</taxon>
        <taxon>Terapontidae</taxon>
        <taxon>Scortum</taxon>
    </lineage>
</organism>
<dbReference type="Proteomes" id="UP000831701">
    <property type="component" value="Chromosome 20"/>
</dbReference>
<name>A0ACB8VKK5_9TELE</name>
<reference evidence="1" key="1">
    <citation type="submission" date="2022-04" db="EMBL/GenBank/DDBJ databases">
        <title>Jade perch genome.</title>
        <authorList>
            <person name="Chao B."/>
        </authorList>
    </citation>
    <scope>NUCLEOTIDE SEQUENCE</scope>
    <source>
        <strain evidence="1">CB-2022</strain>
    </source>
</reference>
<evidence type="ECO:0000313" key="2">
    <source>
        <dbReference type="Proteomes" id="UP000831701"/>
    </source>
</evidence>